<evidence type="ECO:0000256" key="1">
    <source>
        <dbReference type="SAM" id="MobiDB-lite"/>
    </source>
</evidence>
<gene>
    <name evidence="2" type="ORF">EYF80_032678</name>
</gene>
<dbReference type="EMBL" id="SRLO01000413">
    <property type="protein sequence ID" value="TNN57093.1"/>
    <property type="molecule type" value="Genomic_DNA"/>
</dbReference>
<dbReference type="AlphaFoldDB" id="A0A4Z2GWE6"/>
<proteinExistence type="predicted"/>
<evidence type="ECO:0000313" key="3">
    <source>
        <dbReference type="Proteomes" id="UP000314294"/>
    </source>
</evidence>
<keyword evidence="3" id="KW-1185">Reference proteome</keyword>
<organism evidence="2 3">
    <name type="scientific">Liparis tanakae</name>
    <name type="common">Tanaka's snailfish</name>
    <dbReference type="NCBI Taxonomy" id="230148"/>
    <lineage>
        <taxon>Eukaryota</taxon>
        <taxon>Metazoa</taxon>
        <taxon>Chordata</taxon>
        <taxon>Craniata</taxon>
        <taxon>Vertebrata</taxon>
        <taxon>Euteleostomi</taxon>
        <taxon>Actinopterygii</taxon>
        <taxon>Neopterygii</taxon>
        <taxon>Teleostei</taxon>
        <taxon>Neoteleostei</taxon>
        <taxon>Acanthomorphata</taxon>
        <taxon>Eupercaria</taxon>
        <taxon>Perciformes</taxon>
        <taxon>Cottioidei</taxon>
        <taxon>Cottales</taxon>
        <taxon>Liparidae</taxon>
        <taxon>Liparis</taxon>
    </lineage>
</organism>
<dbReference type="Proteomes" id="UP000314294">
    <property type="component" value="Unassembled WGS sequence"/>
</dbReference>
<accession>A0A4Z2GWE6</accession>
<comment type="caution">
    <text evidence="2">The sequence shown here is derived from an EMBL/GenBank/DDBJ whole genome shotgun (WGS) entry which is preliminary data.</text>
</comment>
<sequence length="79" mass="8494">MAAPQPAHTALLSSGWDDGPRHTTGEWCRVDGSRALKTTKEPDCVPATSQSHASPGIWTVTRHETGPESISCRRERGAV</sequence>
<reference evidence="2 3" key="1">
    <citation type="submission" date="2019-03" db="EMBL/GenBank/DDBJ databases">
        <title>First draft genome of Liparis tanakae, snailfish: a comprehensive survey of snailfish specific genes.</title>
        <authorList>
            <person name="Kim W."/>
            <person name="Song I."/>
            <person name="Jeong J.-H."/>
            <person name="Kim D."/>
            <person name="Kim S."/>
            <person name="Ryu S."/>
            <person name="Song J.Y."/>
            <person name="Lee S.K."/>
        </authorList>
    </citation>
    <scope>NUCLEOTIDE SEQUENCE [LARGE SCALE GENOMIC DNA]</scope>
    <source>
        <tissue evidence="2">Muscle</tissue>
    </source>
</reference>
<feature type="region of interest" description="Disordered" evidence="1">
    <location>
        <begin position="1"/>
        <end position="22"/>
    </location>
</feature>
<evidence type="ECO:0000313" key="2">
    <source>
        <dbReference type="EMBL" id="TNN57093.1"/>
    </source>
</evidence>
<name>A0A4Z2GWE6_9TELE</name>
<protein>
    <submittedName>
        <fullName evidence="2">Uncharacterized protein</fullName>
    </submittedName>
</protein>